<reference evidence="1 2" key="1">
    <citation type="submission" date="2021-04" db="EMBL/GenBank/DDBJ databases">
        <title>Metabacillus sp. strain KIGAM252 whole genome sequence.</title>
        <authorList>
            <person name="Seo M.-J."/>
            <person name="Cho E.-S."/>
            <person name="Hwang C.Y."/>
            <person name="Yoon D.J."/>
        </authorList>
    </citation>
    <scope>NUCLEOTIDE SEQUENCE [LARGE SCALE GENOMIC DNA]</scope>
    <source>
        <strain evidence="1 2">KIGAM252</strain>
    </source>
</reference>
<dbReference type="Proteomes" id="UP000682403">
    <property type="component" value="Unassembled WGS sequence"/>
</dbReference>
<gene>
    <name evidence="1" type="ORF">J9317_12760</name>
</gene>
<proteinExistence type="predicted"/>
<name>A0ABS5LG16_9BACI</name>
<organism evidence="1 2">
    <name type="scientific">Metabacillus flavus</name>
    <dbReference type="NCBI Taxonomy" id="2823519"/>
    <lineage>
        <taxon>Bacteria</taxon>
        <taxon>Bacillati</taxon>
        <taxon>Bacillota</taxon>
        <taxon>Bacilli</taxon>
        <taxon>Bacillales</taxon>
        <taxon>Bacillaceae</taxon>
        <taxon>Metabacillus</taxon>
    </lineage>
</organism>
<comment type="caution">
    <text evidence="1">The sequence shown here is derived from an EMBL/GenBank/DDBJ whole genome shotgun (WGS) entry which is preliminary data.</text>
</comment>
<keyword evidence="2" id="KW-1185">Reference proteome</keyword>
<sequence>MHQFLLKLLRAGIRAKGILTIQAQGTMEFIFLPGIQILQVVELGHLVKEKERENN</sequence>
<evidence type="ECO:0000313" key="2">
    <source>
        <dbReference type="Proteomes" id="UP000682403"/>
    </source>
</evidence>
<dbReference type="EMBL" id="JAGVRK010000001">
    <property type="protein sequence ID" value="MBS2969637.1"/>
    <property type="molecule type" value="Genomic_DNA"/>
</dbReference>
<protein>
    <submittedName>
        <fullName evidence="1">Uncharacterized protein</fullName>
    </submittedName>
</protein>
<dbReference type="RefSeq" id="WP_211559160.1">
    <property type="nucleotide sequence ID" value="NZ_JAGVRK010000001.1"/>
</dbReference>
<accession>A0ABS5LG16</accession>
<evidence type="ECO:0000313" key="1">
    <source>
        <dbReference type="EMBL" id="MBS2969637.1"/>
    </source>
</evidence>